<evidence type="ECO:0000256" key="7">
    <source>
        <dbReference type="ARBA" id="ARBA00022842"/>
    </source>
</evidence>
<gene>
    <name evidence="8" type="primary">ydiU</name>
    <name evidence="8" type="synonym">selO</name>
    <name evidence="9" type="ORF">BG53_00550</name>
</gene>
<name>A0A9W5W7A2_9BACL</name>
<comment type="cofactor">
    <cofactor evidence="8">
        <name>Mg(2+)</name>
        <dbReference type="ChEBI" id="CHEBI:18420"/>
    </cofactor>
    <cofactor evidence="8">
        <name>Mn(2+)</name>
        <dbReference type="ChEBI" id="CHEBI:29035"/>
    </cofactor>
</comment>
<comment type="catalytic activity">
    <reaction evidence="8">
        <text>L-tyrosyl-[protein] + ATP = O-(5'-adenylyl)-L-tyrosyl-[protein] + diphosphate</text>
        <dbReference type="Rhea" id="RHEA:54288"/>
        <dbReference type="Rhea" id="RHEA-COMP:10136"/>
        <dbReference type="Rhea" id="RHEA-COMP:13846"/>
        <dbReference type="ChEBI" id="CHEBI:30616"/>
        <dbReference type="ChEBI" id="CHEBI:33019"/>
        <dbReference type="ChEBI" id="CHEBI:46858"/>
        <dbReference type="ChEBI" id="CHEBI:83624"/>
        <dbReference type="EC" id="2.7.7.108"/>
    </reaction>
</comment>
<feature type="binding site" evidence="8">
    <location>
        <position position="130"/>
    </location>
    <ligand>
        <name>ATP</name>
        <dbReference type="ChEBI" id="CHEBI:30616"/>
    </ligand>
</feature>
<comment type="catalytic activity">
    <reaction evidence="8">
        <text>L-tyrosyl-[protein] + UTP = O-(5'-uridylyl)-L-tyrosyl-[protein] + diphosphate</text>
        <dbReference type="Rhea" id="RHEA:83887"/>
        <dbReference type="Rhea" id="RHEA-COMP:10136"/>
        <dbReference type="Rhea" id="RHEA-COMP:20238"/>
        <dbReference type="ChEBI" id="CHEBI:33019"/>
        <dbReference type="ChEBI" id="CHEBI:46398"/>
        <dbReference type="ChEBI" id="CHEBI:46858"/>
        <dbReference type="ChEBI" id="CHEBI:90602"/>
    </reaction>
</comment>
<dbReference type="PANTHER" id="PTHR32057:SF14">
    <property type="entry name" value="PROTEIN ADENYLYLTRANSFERASE SELO, MITOCHONDRIAL"/>
    <property type="match status" value="1"/>
</dbReference>
<feature type="binding site" evidence="8">
    <location>
        <position position="257"/>
    </location>
    <ligand>
        <name>Mg(2+)</name>
        <dbReference type="ChEBI" id="CHEBI:18420"/>
    </ligand>
</feature>
<dbReference type="OrthoDB" id="9773505at2"/>
<comment type="similarity">
    <text evidence="1 8">Belongs to the SELO family.</text>
</comment>
<feature type="binding site" evidence="8">
    <location>
        <position position="180"/>
    </location>
    <ligand>
        <name>ATP</name>
        <dbReference type="ChEBI" id="CHEBI:30616"/>
    </ligand>
</feature>
<comment type="catalytic activity">
    <reaction evidence="8">
        <text>L-histidyl-[protein] + UTP = N(tele)-(5'-uridylyl)-L-histidyl-[protein] + diphosphate</text>
        <dbReference type="Rhea" id="RHEA:83891"/>
        <dbReference type="Rhea" id="RHEA-COMP:9745"/>
        <dbReference type="Rhea" id="RHEA-COMP:20239"/>
        <dbReference type="ChEBI" id="CHEBI:29979"/>
        <dbReference type="ChEBI" id="CHEBI:33019"/>
        <dbReference type="ChEBI" id="CHEBI:46398"/>
        <dbReference type="ChEBI" id="CHEBI:233474"/>
    </reaction>
</comment>
<dbReference type="EC" id="2.7.7.108" evidence="8"/>
<feature type="binding site" evidence="8">
    <location>
        <position position="187"/>
    </location>
    <ligand>
        <name>ATP</name>
        <dbReference type="ChEBI" id="CHEBI:30616"/>
    </ligand>
</feature>
<dbReference type="AlphaFoldDB" id="A0A9W5W7A2"/>
<feature type="binding site" evidence="8">
    <location>
        <position position="94"/>
    </location>
    <ligand>
        <name>ATP</name>
        <dbReference type="ChEBI" id="CHEBI:30616"/>
    </ligand>
</feature>
<dbReference type="GO" id="GO:0030145">
    <property type="term" value="F:manganese ion binding"/>
    <property type="evidence" value="ECO:0007669"/>
    <property type="project" value="UniProtKB-UniRule"/>
</dbReference>
<evidence type="ECO:0000256" key="6">
    <source>
        <dbReference type="ARBA" id="ARBA00022840"/>
    </source>
</evidence>
<accession>A0A9W5W7A2</accession>
<organism evidence="9 10">
    <name type="scientific">Paenibacillus darwinianus</name>
    <dbReference type="NCBI Taxonomy" id="1380763"/>
    <lineage>
        <taxon>Bacteria</taxon>
        <taxon>Bacillati</taxon>
        <taxon>Bacillota</taxon>
        <taxon>Bacilli</taxon>
        <taxon>Bacillales</taxon>
        <taxon>Paenibacillaceae</taxon>
        <taxon>Paenibacillus</taxon>
    </lineage>
</organism>
<comment type="catalytic activity">
    <reaction evidence="8">
        <text>L-seryl-[protein] + ATP = 3-O-(5'-adenylyl)-L-seryl-[protein] + diphosphate</text>
        <dbReference type="Rhea" id="RHEA:58120"/>
        <dbReference type="Rhea" id="RHEA-COMP:9863"/>
        <dbReference type="Rhea" id="RHEA-COMP:15073"/>
        <dbReference type="ChEBI" id="CHEBI:29999"/>
        <dbReference type="ChEBI" id="CHEBI:30616"/>
        <dbReference type="ChEBI" id="CHEBI:33019"/>
        <dbReference type="ChEBI" id="CHEBI:142516"/>
        <dbReference type="EC" id="2.7.7.108"/>
    </reaction>
</comment>
<keyword evidence="10" id="KW-1185">Reference proteome</keyword>
<dbReference type="GO" id="GO:0070733">
    <property type="term" value="F:AMPylase activity"/>
    <property type="evidence" value="ECO:0007669"/>
    <property type="project" value="UniProtKB-EC"/>
</dbReference>
<evidence type="ECO:0000313" key="9">
    <source>
        <dbReference type="EMBL" id="EXX89166.1"/>
    </source>
</evidence>
<proteinExistence type="inferred from homology"/>
<dbReference type="HAMAP" id="MF_00692">
    <property type="entry name" value="SelO"/>
    <property type="match status" value="1"/>
</dbReference>
<dbReference type="GO" id="GO:0000287">
    <property type="term" value="F:magnesium ion binding"/>
    <property type="evidence" value="ECO:0007669"/>
    <property type="project" value="UniProtKB-UniRule"/>
</dbReference>
<evidence type="ECO:0000256" key="3">
    <source>
        <dbReference type="ARBA" id="ARBA00022695"/>
    </source>
</evidence>
<evidence type="ECO:0000256" key="4">
    <source>
        <dbReference type="ARBA" id="ARBA00022723"/>
    </source>
</evidence>
<dbReference type="Pfam" id="PF02696">
    <property type="entry name" value="SelO"/>
    <property type="match status" value="1"/>
</dbReference>
<feature type="active site" description="Proton acceptor" evidence="8">
    <location>
        <position position="256"/>
    </location>
</feature>
<keyword evidence="2 8" id="KW-0808">Transferase</keyword>
<dbReference type="NCBIfam" id="NF000658">
    <property type="entry name" value="PRK00029.1"/>
    <property type="match status" value="1"/>
</dbReference>
<dbReference type="GO" id="GO:0005524">
    <property type="term" value="F:ATP binding"/>
    <property type="evidence" value="ECO:0007669"/>
    <property type="project" value="UniProtKB-UniRule"/>
</dbReference>
<evidence type="ECO:0000313" key="10">
    <source>
        <dbReference type="Proteomes" id="UP000053750"/>
    </source>
</evidence>
<keyword evidence="3 8" id="KW-0548">Nucleotidyltransferase</keyword>
<dbReference type="PANTHER" id="PTHR32057">
    <property type="entry name" value="PROTEIN ADENYLYLTRANSFERASE SELO, MITOCHONDRIAL"/>
    <property type="match status" value="1"/>
</dbReference>
<dbReference type="EMBL" id="JFHU01000105">
    <property type="protein sequence ID" value="EXX89166.1"/>
    <property type="molecule type" value="Genomic_DNA"/>
</dbReference>
<dbReference type="Proteomes" id="UP000053750">
    <property type="component" value="Unassembled WGS sequence"/>
</dbReference>
<keyword evidence="5 8" id="KW-0547">Nucleotide-binding</keyword>
<protein>
    <recommendedName>
        <fullName evidence="8">Protein nucleotidyltransferase YdiU</fullName>
        <ecNumber evidence="8">2.7.7.-</ecNumber>
    </recommendedName>
    <alternativeName>
        <fullName evidence="8">Protein adenylyltransferase YdiU</fullName>
        <ecNumber evidence="8">2.7.7.108</ecNumber>
    </alternativeName>
    <alternativeName>
        <fullName evidence="8">Protein uridylyltransferase YdiU</fullName>
        <ecNumber evidence="8">2.7.7.-</ecNumber>
    </alternativeName>
</protein>
<comment type="catalytic activity">
    <reaction evidence="8">
        <text>L-seryl-[protein] + UTP = O-(5'-uridylyl)-L-seryl-[protein] + diphosphate</text>
        <dbReference type="Rhea" id="RHEA:64604"/>
        <dbReference type="Rhea" id="RHEA-COMP:9863"/>
        <dbReference type="Rhea" id="RHEA-COMP:16635"/>
        <dbReference type="ChEBI" id="CHEBI:29999"/>
        <dbReference type="ChEBI" id="CHEBI:33019"/>
        <dbReference type="ChEBI" id="CHEBI:46398"/>
        <dbReference type="ChEBI" id="CHEBI:156051"/>
    </reaction>
</comment>
<dbReference type="EC" id="2.7.7.-" evidence="8"/>
<reference evidence="9 10" key="1">
    <citation type="submission" date="2014-02" db="EMBL/GenBank/DDBJ databases">
        <title>Genome sequence of Paenibacillus darwinianus reveals adaptive mechanisms for survival in Antarctic soils.</title>
        <authorList>
            <person name="Dsouza M."/>
            <person name="Taylor M.W."/>
            <person name="Turner S.J."/>
            <person name="Aislabie J."/>
        </authorList>
    </citation>
    <scope>NUCLEOTIDE SEQUENCE [LARGE SCALE GENOMIC DNA]</scope>
    <source>
        <strain evidence="9 10">CE1</strain>
    </source>
</reference>
<sequence>MTEKTANIETGWNFDNSYARLPESVFTKLDPTPVRSPKLIILNRPLAASLGLNDQALQSDDGVAVLAGNRIPEGALPLAQAYAGHQFGHFTMLGDGRALLLGEQITPLGERVDIQLKGSGKTPYSRRGDGRAALGPMLREYIISEAMQALGIATTRSLAVVATGESIIRETEQPGAILTRVAASHLRVGTFQYVSQWGSASDLRALADYTLHRHFPEADGNHNRYLFLLQEVIKRQAGLIAKWQLVGFIHGVMNTDNMALSGETIDYGPCAFMDAYDPETVFSSIDTYGRYAYGNQPHIAAWNLARFAETLLPLLHDDEAQAVKLAEDAIADFAELYHRNWLAGMREKLGIFNEEPEDEALIEGLLRMMQKQRADYTNTFRALTFDKPEDTVLFGTTEFDQWHELWQARLGRQQEPKASSQQLMRSSNPAVIPRNHRVEEALEAAVKQGDYSVMERLVDVLSRPCAHTPEQADYSTLPALTHPYRTFCGT</sequence>
<keyword evidence="7 8" id="KW-0460">Magnesium</keyword>
<feature type="binding site" evidence="8">
    <location>
        <position position="266"/>
    </location>
    <ligand>
        <name>ATP</name>
        <dbReference type="ChEBI" id="CHEBI:30616"/>
    </ligand>
</feature>
<comment type="function">
    <text evidence="8">Nucleotidyltransferase involved in the post-translational modification of proteins. It can catalyze the addition of adenosine monophosphate (AMP) or uridine monophosphate (UMP) to a protein, resulting in modifications known as AMPylation and UMPylation.</text>
</comment>
<feature type="binding site" evidence="8">
    <location>
        <position position="97"/>
    </location>
    <ligand>
        <name>ATP</name>
        <dbReference type="ChEBI" id="CHEBI:30616"/>
    </ligand>
</feature>
<evidence type="ECO:0000256" key="8">
    <source>
        <dbReference type="HAMAP-Rule" id="MF_00692"/>
    </source>
</evidence>
<comment type="catalytic activity">
    <reaction evidence="8">
        <text>L-threonyl-[protein] + ATP = 3-O-(5'-adenylyl)-L-threonyl-[protein] + diphosphate</text>
        <dbReference type="Rhea" id="RHEA:54292"/>
        <dbReference type="Rhea" id="RHEA-COMP:11060"/>
        <dbReference type="Rhea" id="RHEA-COMP:13847"/>
        <dbReference type="ChEBI" id="CHEBI:30013"/>
        <dbReference type="ChEBI" id="CHEBI:30616"/>
        <dbReference type="ChEBI" id="CHEBI:33019"/>
        <dbReference type="ChEBI" id="CHEBI:138113"/>
        <dbReference type="EC" id="2.7.7.108"/>
    </reaction>
</comment>
<evidence type="ECO:0000256" key="5">
    <source>
        <dbReference type="ARBA" id="ARBA00022741"/>
    </source>
</evidence>
<feature type="binding site" evidence="8">
    <location>
        <position position="129"/>
    </location>
    <ligand>
        <name>ATP</name>
        <dbReference type="ChEBI" id="CHEBI:30616"/>
    </ligand>
</feature>
<dbReference type="InterPro" id="IPR003846">
    <property type="entry name" value="SelO"/>
</dbReference>
<evidence type="ECO:0000256" key="2">
    <source>
        <dbReference type="ARBA" id="ARBA00022679"/>
    </source>
</evidence>
<comment type="caution">
    <text evidence="9">The sequence shown here is derived from an EMBL/GenBank/DDBJ whole genome shotgun (WGS) entry which is preliminary data.</text>
</comment>
<keyword evidence="8" id="KW-0464">Manganese</keyword>
<feature type="binding site" evidence="8">
    <location>
        <position position="96"/>
    </location>
    <ligand>
        <name>ATP</name>
        <dbReference type="ChEBI" id="CHEBI:30616"/>
    </ligand>
</feature>
<dbReference type="RefSeq" id="WP_036580622.1">
    <property type="nucleotide sequence ID" value="NZ_KK082131.1"/>
</dbReference>
<evidence type="ECO:0000256" key="1">
    <source>
        <dbReference type="ARBA" id="ARBA00009747"/>
    </source>
</evidence>
<feature type="binding site" evidence="8">
    <location>
        <position position="117"/>
    </location>
    <ligand>
        <name>ATP</name>
        <dbReference type="ChEBI" id="CHEBI:30616"/>
    </ligand>
</feature>
<keyword evidence="4 8" id="KW-0479">Metal-binding</keyword>
<keyword evidence="6 8" id="KW-0067">ATP-binding</keyword>
<feature type="binding site" evidence="8">
    <location>
        <position position="266"/>
    </location>
    <ligand>
        <name>Mg(2+)</name>
        <dbReference type="ChEBI" id="CHEBI:18420"/>
    </ligand>
</feature>